<sequence length="383" mass="39225">MKKLILTPVLVLALALFAGCGEGGLFSSADNREKLAQPVCILADDYLYWSPVENAVSYTVSVNGKEQPAQALCGFELDVNEELSVKVRANAAEGSDTYKNSAYTAAILRSADPSAYVRVTESVLNEHASVQNGKAYAVASLSGESSAYELDFSGYSGEPYLFRIPAEVRAVRVHSGDTVLHAGFCVLTRTDPLILELNGANIQAPDDMCAVWCESMTTLPGTADLIVRSVKNGDFENYLGGGDNSKDGETGKKGSGFPGEGGKGGKGNPGYAAISVPAVVFSGDLSLSVYGGNGSDGGRGGEAAWYGQGGDGGDGGDGADAVSAETLYLNMSGGRELRLIGGAGGSRGELGSGKNGLSTNHGKNGSSGTGYAGTPVVIRGMLG</sequence>
<dbReference type="AlphaFoldDB" id="A0A9D2A7U7"/>
<feature type="compositionally biased region" description="Gly residues" evidence="1">
    <location>
        <begin position="253"/>
        <end position="268"/>
    </location>
</feature>
<organism evidence="2 3">
    <name type="scientific">Candidatus Borkfalkia avistercoris</name>
    <dbReference type="NCBI Taxonomy" id="2838504"/>
    <lineage>
        <taxon>Bacteria</taxon>
        <taxon>Bacillati</taxon>
        <taxon>Bacillota</taxon>
        <taxon>Clostridia</taxon>
        <taxon>Christensenellales</taxon>
        <taxon>Christensenellaceae</taxon>
        <taxon>Candidatus Borkfalkia</taxon>
    </lineage>
</organism>
<dbReference type="EMBL" id="DXCL01000011">
    <property type="protein sequence ID" value="HIZ03055.1"/>
    <property type="molecule type" value="Genomic_DNA"/>
</dbReference>
<protein>
    <submittedName>
        <fullName evidence="2">Uncharacterized protein</fullName>
    </submittedName>
</protein>
<proteinExistence type="predicted"/>
<name>A0A9D2A7U7_9FIRM</name>
<dbReference type="PROSITE" id="PS51257">
    <property type="entry name" value="PROKAR_LIPOPROTEIN"/>
    <property type="match status" value="1"/>
</dbReference>
<evidence type="ECO:0000313" key="2">
    <source>
        <dbReference type="EMBL" id="HIZ03055.1"/>
    </source>
</evidence>
<reference evidence="2" key="2">
    <citation type="submission" date="2021-04" db="EMBL/GenBank/DDBJ databases">
        <authorList>
            <person name="Gilroy R."/>
        </authorList>
    </citation>
    <scope>NUCLEOTIDE SEQUENCE</scope>
    <source>
        <strain evidence="2">CHK187-5294</strain>
    </source>
</reference>
<comment type="caution">
    <text evidence="2">The sequence shown here is derived from an EMBL/GenBank/DDBJ whole genome shotgun (WGS) entry which is preliminary data.</text>
</comment>
<gene>
    <name evidence="2" type="ORF">H9727_02090</name>
</gene>
<feature type="region of interest" description="Disordered" evidence="1">
    <location>
        <begin position="239"/>
        <end position="268"/>
    </location>
</feature>
<evidence type="ECO:0000313" key="3">
    <source>
        <dbReference type="Proteomes" id="UP000824132"/>
    </source>
</evidence>
<feature type="region of interest" description="Disordered" evidence="1">
    <location>
        <begin position="349"/>
        <end position="370"/>
    </location>
</feature>
<reference evidence="2" key="1">
    <citation type="journal article" date="2021" name="PeerJ">
        <title>Extensive microbial diversity within the chicken gut microbiome revealed by metagenomics and culture.</title>
        <authorList>
            <person name="Gilroy R."/>
            <person name="Ravi A."/>
            <person name="Getino M."/>
            <person name="Pursley I."/>
            <person name="Horton D.L."/>
            <person name="Alikhan N.F."/>
            <person name="Baker D."/>
            <person name="Gharbi K."/>
            <person name="Hall N."/>
            <person name="Watson M."/>
            <person name="Adriaenssens E.M."/>
            <person name="Foster-Nyarko E."/>
            <person name="Jarju S."/>
            <person name="Secka A."/>
            <person name="Antonio M."/>
            <person name="Oren A."/>
            <person name="Chaudhuri R.R."/>
            <person name="La Ragione R."/>
            <person name="Hildebrand F."/>
            <person name="Pallen M.J."/>
        </authorList>
    </citation>
    <scope>NUCLEOTIDE SEQUENCE</scope>
    <source>
        <strain evidence="2">CHK187-5294</strain>
    </source>
</reference>
<evidence type="ECO:0000256" key="1">
    <source>
        <dbReference type="SAM" id="MobiDB-lite"/>
    </source>
</evidence>
<accession>A0A9D2A7U7</accession>
<dbReference type="Proteomes" id="UP000824132">
    <property type="component" value="Unassembled WGS sequence"/>
</dbReference>